<dbReference type="OrthoDB" id="5679686at2"/>
<reference evidence="3" key="1">
    <citation type="submission" date="2008-08" db="EMBL/GenBank/DDBJ databases">
        <title>The complete genome sequence of Thermodesulfovibrio yellowstonii strain ATCC 51303 / DSM 11347 / YP87.</title>
        <authorList>
            <person name="Dodson R.J."/>
            <person name="Durkin A.S."/>
            <person name="Wu M."/>
            <person name="Eisen J."/>
            <person name="Sutton G."/>
        </authorList>
    </citation>
    <scope>NUCLEOTIDE SEQUENCE [LARGE SCALE GENOMIC DNA]</scope>
    <source>
        <strain evidence="3">ATCC 51303 / DSM 11347 / YP87</strain>
    </source>
</reference>
<dbReference type="Gene3D" id="3.40.50.150">
    <property type="entry name" value="Vaccinia Virus protein VP39"/>
    <property type="match status" value="1"/>
</dbReference>
<name>B5YJ42_THEYD</name>
<dbReference type="STRING" id="289376.THEYE_A0410"/>
<evidence type="ECO:0000313" key="3">
    <source>
        <dbReference type="Proteomes" id="UP000000718"/>
    </source>
</evidence>
<dbReference type="InParanoid" id="B5YJ42"/>
<proteinExistence type="predicted"/>
<dbReference type="eggNOG" id="COG2520">
    <property type="taxonomic scope" value="Bacteria"/>
</dbReference>
<dbReference type="KEGG" id="tye:THEYE_A0410"/>
<dbReference type="Pfam" id="PF05050">
    <property type="entry name" value="Methyltransf_21"/>
    <property type="match status" value="1"/>
</dbReference>
<dbReference type="RefSeq" id="WP_012545859.1">
    <property type="nucleotide sequence ID" value="NC_011296.1"/>
</dbReference>
<dbReference type="PANTHER" id="PTHR34203">
    <property type="entry name" value="METHYLTRANSFERASE, FKBM FAMILY PROTEIN"/>
    <property type="match status" value="1"/>
</dbReference>
<keyword evidence="2" id="KW-0808">Transferase</keyword>
<dbReference type="NCBIfam" id="TIGR01444">
    <property type="entry name" value="fkbM_fam"/>
    <property type="match status" value="1"/>
</dbReference>
<dbReference type="EMBL" id="CP001147">
    <property type="protein sequence ID" value="ACI21135.1"/>
    <property type="molecule type" value="Genomic_DNA"/>
</dbReference>
<sequence>MRYNSWKFYFSYLFYKIFILPFQIKTPKLKFYVYELLYSFIKIFKKSYMLIYPFNDNVIITKYGIFYIRPKTTDAITVSPAYEYLDRKELFKRFKKFFKKRKKVLFVDIGANIGCYSIEVAKKFLNYDLLVLSVEASLFNYEILLKNIQINKLNHIIKTYNIALWDKDGVTISIFHNDKVPGQTFVTEDLGKEISVKTQTLESLLREFTNFFDILVIKIDVEGAEGKILSKGKNIFKEFEEVHLLIESFDDEKTISFLSTLEFKDFMRLTPYNIWAYME</sequence>
<dbReference type="PANTHER" id="PTHR34203:SF15">
    <property type="entry name" value="SLL1173 PROTEIN"/>
    <property type="match status" value="1"/>
</dbReference>
<evidence type="ECO:0000313" key="2">
    <source>
        <dbReference type="EMBL" id="ACI21135.1"/>
    </source>
</evidence>
<reference evidence="2 3" key="2">
    <citation type="journal article" date="2015" name="Genome Announc.">
        <title>Genome Sequence of the Sulfate-Reducing Thermophilic Bacterium Thermodesulfovibrio yellowstonii Strain DSM 11347T (Phylum Nitrospirae).</title>
        <authorList>
            <person name="Bhatnagar S."/>
            <person name="Badger J.H."/>
            <person name="Madupu R."/>
            <person name="Khouri H.M."/>
            <person name="O'Connor E.M."/>
            <person name="Robb F.T."/>
            <person name="Ward N.L."/>
            <person name="Eisen J.A."/>
        </authorList>
    </citation>
    <scope>NUCLEOTIDE SEQUENCE [LARGE SCALE GENOMIC DNA]</scope>
    <source>
        <strain evidence="3">ATCC 51303 / DSM 11347 / YP87</strain>
    </source>
</reference>
<dbReference type="AlphaFoldDB" id="B5YJ42"/>
<gene>
    <name evidence="2" type="ordered locus">THEYE_A0410</name>
</gene>
<dbReference type="InterPro" id="IPR029063">
    <property type="entry name" value="SAM-dependent_MTases_sf"/>
</dbReference>
<evidence type="ECO:0000259" key="1">
    <source>
        <dbReference type="Pfam" id="PF05050"/>
    </source>
</evidence>
<dbReference type="GO" id="GO:0008171">
    <property type="term" value="F:O-methyltransferase activity"/>
    <property type="evidence" value="ECO:0000318"/>
    <property type="project" value="GO_Central"/>
</dbReference>
<dbReference type="SUPFAM" id="SSF53335">
    <property type="entry name" value="S-adenosyl-L-methionine-dependent methyltransferases"/>
    <property type="match status" value="1"/>
</dbReference>
<dbReference type="InterPro" id="IPR006342">
    <property type="entry name" value="FkbM_mtfrase"/>
</dbReference>
<dbReference type="HOGENOM" id="CLU_985663_0_0_0"/>
<dbReference type="InterPro" id="IPR052514">
    <property type="entry name" value="SAM-dependent_MTase"/>
</dbReference>
<keyword evidence="3" id="KW-1185">Reference proteome</keyword>
<dbReference type="PATRIC" id="fig|289376.4.peg.406"/>
<keyword evidence="2" id="KW-0489">Methyltransferase</keyword>
<feature type="domain" description="Methyltransferase FkbM" evidence="1">
    <location>
        <begin position="108"/>
        <end position="248"/>
    </location>
</feature>
<accession>B5YJ42</accession>
<dbReference type="Proteomes" id="UP000000718">
    <property type="component" value="Chromosome"/>
</dbReference>
<dbReference type="GO" id="GO:0032259">
    <property type="term" value="P:methylation"/>
    <property type="evidence" value="ECO:0007669"/>
    <property type="project" value="UniProtKB-KW"/>
</dbReference>
<dbReference type="EnsemblBacteria" id="ACI21135">
    <property type="protein sequence ID" value="ACI21135"/>
    <property type="gene ID" value="THEYE_A0410"/>
</dbReference>
<protein>
    <submittedName>
        <fullName evidence="2">Methyltransferase, FkbM family protein</fullName>
    </submittedName>
</protein>
<organism evidence="2 3">
    <name type="scientific">Thermodesulfovibrio yellowstonii (strain ATCC 51303 / DSM 11347 / YP87)</name>
    <dbReference type="NCBI Taxonomy" id="289376"/>
    <lineage>
        <taxon>Bacteria</taxon>
        <taxon>Pseudomonadati</taxon>
        <taxon>Nitrospirota</taxon>
        <taxon>Thermodesulfovibrionia</taxon>
        <taxon>Thermodesulfovibrionales</taxon>
        <taxon>Thermodesulfovibrionaceae</taxon>
        <taxon>Thermodesulfovibrio</taxon>
    </lineage>
</organism>